<keyword evidence="2" id="KW-1185">Reference proteome</keyword>
<gene>
    <name evidence="1" type="ORF">BXY75_2393</name>
</gene>
<sequence>MFDSVSFMTNKHLALDEDLKLLFDTTRNS</sequence>
<proteinExistence type="predicted"/>
<organism evidence="1 2">
    <name type="scientific">Ulvibacter antarcticus</name>
    <dbReference type="NCBI Taxonomy" id="442714"/>
    <lineage>
        <taxon>Bacteria</taxon>
        <taxon>Pseudomonadati</taxon>
        <taxon>Bacteroidota</taxon>
        <taxon>Flavobacteriia</taxon>
        <taxon>Flavobacteriales</taxon>
        <taxon>Flavobacteriaceae</taxon>
        <taxon>Ulvibacter</taxon>
    </lineage>
</organism>
<dbReference type="Proteomes" id="UP000271339">
    <property type="component" value="Unassembled WGS sequence"/>
</dbReference>
<name>A0A3L9YEC1_9FLAO</name>
<dbReference type="EMBL" id="REFC01000013">
    <property type="protein sequence ID" value="RMA59011.1"/>
    <property type="molecule type" value="Genomic_DNA"/>
</dbReference>
<protein>
    <submittedName>
        <fullName evidence="1">Uncharacterized protein</fullName>
    </submittedName>
</protein>
<accession>A0A3L9YEC1</accession>
<evidence type="ECO:0000313" key="2">
    <source>
        <dbReference type="Proteomes" id="UP000271339"/>
    </source>
</evidence>
<evidence type="ECO:0000313" key="1">
    <source>
        <dbReference type="EMBL" id="RMA59011.1"/>
    </source>
</evidence>
<reference evidence="1 2" key="1">
    <citation type="submission" date="2018-10" db="EMBL/GenBank/DDBJ databases">
        <title>Genomic Encyclopedia of Archaeal and Bacterial Type Strains, Phase II (KMG-II): from individual species to whole genera.</title>
        <authorList>
            <person name="Goeker M."/>
        </authorList>
    </citation>
    <scope>NUCLEOTIDE SEQUENCE [LARGE SCALE GENOMIC DNA]</scope>
    <source>
        <strain evidence="1 2">DSM 23424</strain>
    </source>
</reference>
<dbReference type="AlphaFoldDB" id="A0A3L9YEC1"/>
<comment type="caution">
    <text evidence="1">The sequence shown here is derived from an EMBL/GenBank/DDBJ whole genome shotgun (WGS) entry which is preliminary data.</text>
</comment>